<dbReference type="RefSeq" id="WP_088382804.1">
    <property type="nucleotide sequence ID" value="NZ_NIOF01000001.1"/>
</dbReference>
<evidence type="ECO:0000313" key="1">
    <source>
        <dbReference type="EMBL" id="OWQ93659.1"/>
    </source>
</evidence>
<organism evidence="1 2">
    <name type="scientific">Roseateles aquatilis</name>
    <dbReference type="NCBI Taxonomy" id="431061"/>
    <lineage>
        <taxon>Bacteria</taxon>
        <taxon>Pseudomonadati</taxon>
        <taxon>Pseudomonadota</taxon>
        <taxon>Betaproteobacteria</taxon>
        <taxon>Burkholderiales</taxon>
        <taxon>Sphaerotilaceae</taxon>
        <taxon>Roseateles</taxon>
    </lineage>
</organism>
<dbReference type="OrthoDB" id="6008408at2"/>
<keyword evidence="2" id="KW-1185">Reference proteome</keyword>
<evidence type="ECO:0000313" key="2">
    <source>
        <dbReference type="Proteomes" id="UP000197468"/>
    </source>
</evidence>
<accession>A0A246JNA4</accession>
<gene>
    <name evidence="1" type="ORF">CDN99_04160</name>
</gene>
<evidence type="ECO:0008006" key="3">
    <source>
        <dbReference type="Google" id="ProtNLM"/>
    </source>
</evidence>
<proteinExistence type="predicted"/>
<dbReference type="AlphaFoldDB" id="A0A246JNA4"/>
<sequence length="475" mass="52284">MAALAQRALWFDEPEPLLYHDPSQRGFVSLFSRERVAGRNQTVVQLAQLADALPAHLGQADRYISVGVFHQPNRRLVSLARMPMTFSDLDTYKVERLQGLAPEAQLEELLYACSQRQLPEPSVVVYSGRGLQAKWLLTDAMPRAGVMRWSAVQRALNAALKDFGADDAALGATQLLRLEGSHSSRSGELIRVLHRATTPTQGGKRLASGVVGYDFDILAEHLLPFDRRELAELRAARHAQRAQDAREQKAREAVRSKLVVLPGGLAAGGLAKASARPLIPSQLAWDRLEDLRTLASLRGHGNGLPAGQRNTFVFLAACFLAQSRLVRNLREEVHTLAASVFAPDWQAAEVRSCVSAVIARAEASARGEMVEYEGKSRDPCYWFKNATLVDRLGITDEEARQLATILPADETRRRNTERHRAARRAAGAIERVAYLQQSADKRHQARELRVQGLSQSAIACALSVGRSTVAGYLKG</sequence>
<comment type="caution">
    <text evidence="1">The sequence shown here is derived from an EMBL/GenBank/DDBJ whole genome shotgun (WGS) entry which is preliminary data.</text>
</comment>
<dbReference type="EMBL" id="NIOF01000001">
    <property type="protein sequence ID" value="OWQ93659.1"/>
    <property type="molecule type" value="Genomic_DNA"/>
</dbReference>
<protein>
    <recommendedName>
        <fullName evidence="3">Replication protein</fullName>
    </recommendedName>
</protein>
<dbReference type="Proteomes" id="UP000197468">
    <property type="component" value="Unassembled WGS sequence"/>
</dbReference>
<reference evidence="1 2" key="1">
    <citation type="journal article" date="2008" name="Int. J. Syst. Evol. Microbiol.">
        <title>Description of Roseateles aquatilis sp. nov. and Roseateles terrae sp. nov., in the class Betaproteobacteria, and emended description of the genus Roseateles.</title>
        <authorList>
            <person name="Gomila M."/>
            <person name="Bowien B."/>
            <person name="Falsen E."/>
            <person name="Moore E.R."/>
            <person name="Lalucat J."/>
        </authorList>
    </citation>
    <scope>NUCLEOTIDE SEQUENCE [LARGE SCALE GENOMIC DNA]</scope>
    <source>
        <strain evidence="1 2">CCUG 48205</strain>
    </source>
</reference>
<name>A0A246JNA4_9BURK</name>